<gene>
    <name evidence="1" type="ORF">DERP_003666</name>
</gene>
<comment type="caution">
    <text evidence="1">The sequence shown here is derived from an EMBL/GenBank/DDBJ whole genome shotgun (WGS) entry which is preliminary data.</text>
</comment>
<sequence length="98" mass="11687">MNHLVYGNNQRFLLIPMERQRIIYCQVLQRTERMINGVSRCSSKEIQLYRKNNKHYEYVNGASSIISQRHYTNWFLAAGRVMERTRKREFTNPSCGEG</sequence>
<dbReference type="EMBL" id="NJHN03000032">
    <property type="protein sequence ID" value="KAH9423387.1"/>
    <property type="molecule type" value="Genomic_DNA"/>
</dbReference>
<evidence type="ECO:0000313" key="1">
    <source>
        <dbReference type="EMBL" id="KAH9423387.1"/>
    </source>
</evidence>
<organism evidence="1 2">
    <name type="scientific">Dermatophagoides pteronyssinus</name>
    <name type="common">European house dust mite</name>
    <dbReference type="NCBI Taxonomy" id="6956"/>
    <lineage>
        <taxon>Eukaryota</taxon>
        <taxon>Metazoa</taxon>
        <taxon>Ecdysozoa</taxon>
        <taxon>Arthropoda</taxon>
        <taxon>Chelicerata</taxon>
        <taxon>Arachnida</taxon>
        <taxon>Acari</taxon>
        <taxon>Acariformes</taxon>
        <taxon>Sarcoptiformes</taxon>
        <taxon>Astigmata</taxon>
        <taxon>Psoroptidia</taxon>
        <taxon>Analgoidea</taxon>
        <taxon>Pyroglyphidae</taxon>
        <taxon>Dermatophagoidinae</taxon>
        <taxon>Dermatophagoides</taxon>
    </lineage>
</organism>
<reference evidence="1 2" key="1">
    <citation type="journal article" date="2018" name="J. Allergy Clin. Immunol.">
        <title>High-quality assembly of Dermatophagoides pteronyssinus genome and transcriptome reveals a wide range of novel allergens.</title>
        <authorList>
            <person name="Liu X.Y."/>
            <person name="Yang K.Y."/>
            <person name="Wang M.Q."/>
            <person name="Kwok J.S."/>
            <person name="Zeng X."/>
            <person name="Yang Z."/>
            <person name="Xiao X.J."/>
            <person name="Lau C.P."/>
            <person name="Li Y."/>
            <person name="Huang Z.M."/>
            <person name="Ba J.G."/>
            <person name="Yim A.K."/>
            <person name="Ouyang C.Y."/>
            <person name="Ngai S.M."/>
            <person name="Chan T.F."/>
            <person name="Leung E.L."/>
            <person name="Liu L."/>
            <person name="Liu Z.G."/>
            <person name="Tsui S.K."/>
        </authorList>
    </citation>
    <scope>NUCLEOTIDE SEQUENCE [LARGE SCALE GENOMIC DNA]</scope>
    <source>
        <strain evidence="1">Derp</strain>
    </source>
</reference>
<reference evidence="1 2" key="2">
    <citation type="journal article" date="2022" name="Mol. Biol. Evol.">
        <title>Comparative Genomics Reveals Insights into the Divergent Evolution of Astigmatic Mites and Household Pest Adaptations.</title>
        <authorList>
            <person name="Xiong Q."/>
            <person name="Wan A.T."/>
            <person name="Liu X."/>
            <person name="Fung C.S."/>
            <person name="Xiao X."/>
            <person name="Malainual N."/>
            <person name="Hou J."/>
            <person name="Wang L."/>
            <person name="Wang M."/>
            <person name="Yang K.Y."/>
            <person name="Cui Y."/>
            <person name="Leung E.L."/>
            <person name="Nong W."/>
            <person name="Shin S.K."/>
            <person name="Au S.W."/>
            <person name="Jeong K.Y."/>
            <person name="Chew F.T."/>
            <person name="Hui J.H."/>
            <person name="Leung T.F."/>
            <person name="Tungtrongchitr A."/>
            <person name="Zhong N."/>
            <person name="Liu Z."/>
            <person name="Tsui S.K."/>
        </authorList>
    </citation>
    <scope>NUCLEOTIDE SEQUENCE [LARGE SCALE GENOMIC DNA]</scope>
    <source>
        <strain evidence="1">Derp</strain>
    </source>
</reference>
<protein>
    <submittedName>
        <fullName evidence="1">Uncharacterized protein</fullName>
    </submittedName>
</protein>
<accession>A0ABQ8JLT9</accession>
<keyword evidence="2" id="KW-1185">Reference proteome</keyword>
<evidence type="ECO:0000313" key="2">
    <source>
        <dbReference type="Proteomes" id="UP000887458"/>
    </source>
</evidence>
<dbReference type="Proteomes" id="UP000887458">
    <property type="component" value="Unassembled WGS sequence"/>
</dbReference>
<proteinExistence type="predicted"/>
<name>A0ABQ8JLT9_DERPT</name>